<sequence>MVRRPEFSVWYTAKRFPPDVVRHRTDRMAFPADDLAHALFVTGRAPADRAGHGAASFFEWLHRVALVPAYLRMAPGGRLMRTDLARELDRSEKVALSYALGQAMTGIFSERVLSVRFLMHVDRYAGRHEIVFDNSSKKRADLFGEKLAGGWVVAEAKGRSGTVDWNLEQTMIAQKGTIKSIGGVKPDFTFGCAAHFPKLSDGSEPLAVLAIDPPEFEPDAIDLRVTSDRFIQAYYEPFLTLLEAGGPTRVNGDFVVAQYDPVGLRVGVLRSVVERVERARNGFVTGLHDDVTALLDEQVPQDRPAGQFLDGTMVRSNWDAAMNRDDWSEFYYVEKF</sequence>
<gene>
    <name evidence="1" type="ORF">ACFWJN_21240</name>
</gene>
<dbReference type="EMBL" id="JBHXIJ010000163">
    <property type="protein sequence ID" value="MFD5101464.1"/>
    <property type="molecule type" value="Genomic_DNA"/>
</dbReference>
<evidence type="ECO:0000313" key="2">
    <source>
        <dbReference type="Proteomes" id="UP001598448"/>
    </source>
</evidence>
<dbReference type="RefSeq" id="WP_386716878.1">
    <property type="nucleotide sequence ID" value="NZ_JBHXIJ010000163.1"/>
</dbReference>
<keyword evidence="2" id="KW-1185">Reference proteome</keyword>
<accession>A0ABW6FUG5</accession>
<evidence type="ECO:0000313" key="1">
    <source>
        <dbReference type="EMBL" id="MFD5101464.1"/>
    </source>
</evidence>
<comment type="caution">
    <text evidence="1">The sequence shown here is derived from an EMBL/GenBank/DDBJ whole genome shotgun (WGS) entry which is preliminary data.</text>
</comment>
<dbReference type="Proteomes" id="UP001598448">
    <property type="component" value="Unassembled WGS sequence"/>
</dbReference>
<proteinExistence type="predicted"/>
<organism evidence="1 2">
    <name type="scientific">Streptomyces albidochromogenes</name>
    <dbReference type="NCBI Taxonomy" id="329524"/>
    <lineage>
        <taxon>Bacteria</taxon>
        <taxon>Bacillati</taxon>
        <taxon>Actinomycetota</taxon>
        <taxon>Actinomycetes</taxon>
        <taxon>Kitasatosporales</taxon>
        <taxon>Streptomycetaceae</taxon>
        <taxon>Streptomyces</taxon>
    </lineage>
</organism>
<protein>
    <submittedName>
        <fullName evidence="1">Uncharacterized protein</fullName>
    </submittedName>
</protein>
<name>A0ABW6FUG5_9ACTN</name>
<reference evidence="1 2" key="1">
    <citation type="submission" date="2024-09" db="EMBL/GenBank/DDBJ databases">
        <title>The Natural Products Discovery Center: Release of the First 8490 Sequenced Strains for Exploring Actinobacteria Biosynthetic Diversity.</title>
        <authorList>
            <person name="Kalkreuter E."/>
            <person name="Kautsar S.A."/>
            <person name="Yang D."/>
            <person name="Bader C.D."/>
            <person name="Teijaro C.N."/>
            <person name="Fluegel L."/>
            <person name="Davis C.M."/>
            <person name="Simpson J.R."/>
            <person name="Lauterbach L."/>
            <person name="Steele A.D."/>
            <person name="Gui C."/>
            <person name="Meng S."/>
            <person name="Li G."/>
            <person name="Viehrig K."/>
            <person name="Ye F."/>
            <person name="Su P."/>
            <person name="Kiefer A.F."/>
            <person name="Nichols A."/>
            <person name="Cepeda A.J."/>
            <person name="Yan W."/>
            <person name="Fan B."/>
            <person name="Jiang Y."/>
            <person name="Adhikari A."/>
            <person name="Zheng C.-J."/>
            <person name="Schuster L."/>
            <person name="Cowan T.M."/>
            <person name="Smanski M.J."/>
            <person name="Chevrette M.G."/>
            <person name="De Carvalho L.P.S."/>
            <person name="Shen B."/>
        </authorList>
    </citation>
    <scope>NUCLEOTIDE SEQUENCE [LARGE SCALE GENOMIC DNA]</scope>
    <source>
        <strain evidence="1 2">NPDC058348</strain>
    </source>
</reference>